<proteinExistence type="predicted"/>
<dbReference type="AlphaFoldDB" id="A0A2B7YQ25"/>
<gene>
    <name evidence="1" type="ORF">AJ80_02206</name>
</gene>
<evidence type="ECO:0000313" key="2">
    <source>
        <dbReference type="Proteomes" id="UP000224634"/>
    </source>
</evidence>
<keyword evidence="2" id="KW-1185">Reference proteome</keyword>
<evidence type="ECO:0000313" key="1">
    <source>
        <dbReference type="EMBL" id="PGH23776.1"/>
    </source>
</evidence>
<accession>A0A2B7YQ25</accession>
<dbReference type="Proteomes" id="UP000224634">
    <property type="component" value="Unassembled WGS sequence"/>
</dbReference>
<protein>
    <submittedName>
        <fullName evidence="1">Uncharacterized protein</fullName>
    </submittedName>
</protein>
<dbReference type="EMBL" id="PDNA01000020">
    <property type="protein sequence ID" value="PGH23776.1"/>
    <property type="molecule type" value="Genomic_DNA"/>
</dbReference>
<comment type="caution">
    <text evidence="1">The sequence shown here is derived from an EMBL/GenBank/DDBJ whole genome shotgun (WGS) entry which is preliminary data.</text>
</comment>
<name>A0A2B7YQ25_POLH7</name>
<reference evidence="1 2" key="1">
    <citation type="submission" date="2017-10" db="EMBL/GenBank/DDBJ databases">
        <title>Comparative genomics in systemic dimorphic fungi from Ajellomycetaceae.</title>
        <authorList>
            <person name="Munoz J.F."/>
            <person name="Mcewen J.G."/>
            <person name="Clay O.K."/>
            <person name="Cuomo C.A."/>
        </authorList>
    </citation>
    <scope>NUCLEOTIDE SEQUENCE [LARGE SCALE GENOMIC DNA]</scope>
    <source>
        <strain evidence="1 2">UAMH7299</strain>
    </source>
</reference>
<organism evidence="1 2">
    <name type="scientific">Polytolypa hystricis (strain UAMH7299)</name>
    <dbReference type="NCBI Taxonomy" id="1447883"/>
    <lineage>
        <taxon>Eukaryota</taxon>
        <taxon>Fungi</taxon>
        <taxon>Dikarya</taxon>
        <taxon>Ascomycota</taxon>
        <taxon>Pezizomycotina</taxon>
        <taxon>Eurotiomycetes</taxon>
        <taxon>Eurotiomycetidae</taxon>
        <taxon>Onygenales</taxon>
        <taxon>Onygenales incertae sedis</taxon>
        <taxon>Polytolypa</taxon>
    </lineage>
</organism>
<sequence length="147" mass="15963">MFCRNDAACGDSWWFDGRAIGRFWARHDNDAEGVSGSLSLQCFPQAQTARIYGWQADDRDAGYSATTIGGFQGSMPPSRCGNLLGANSSSPAFLTPTTSISITAVDFDSHQKAQIRIISPYYFVIANDISPRNGDQDGGQKRSRTSP</sequence>